<evidence type="ECO:0008006" key="4">
    <source>
        <dbReference type="Google" id="ProtNLM"/>
    </source>
</evidence>
<reference evidence="3" key="1">
    <citation type="journal article" date="2019" name="Int. J. Syst. Evol. Microbiol.">
        <title>The Global Catalogue of Microorganisms (GCM) 10K type strain sequencing project: providing services to taxonomists for standard genome sequencing and annotation.</title>
        <authorList>
            <consortium name="The Broad Institute Genomics Platform"/>
            <consortium name="The Broad Institute Genome Sequencing Center for Infectious Disease"/>
            <person name="Wu L."/>
            <person name="Ma J."/>
        </authorList>
    </citation>
    <scope>NUCLEOTIDE SEQUENCE [LARGE SCALE GENOMIC DNA]</scope>
    <source>
        <strain evidence="3">JCM 17728</strain>
    </source>
</reference>
<evidence type="ECO:0000313" key="2">
    <source>
        <dbReference type="EMBL" id="GAA4365022.1"/>
    </source>
</evidence>
<proteinExistence type="predicted"/>
<dbReference type="EMBL" id="BAABFV010000002">
    <property type="protein sequence ID" value="GAA4365022.1"/>
    <property type="molecule type" value="Genomic_DNA"/>
</dbReference>
<sequence length="213" mass="23022">MLEYVTFYLGIALVMNNESGFSLLEALITVLVISIGLLGYAALQMGALNSSVDSFSRSQATTLLENAAARIGNNTEYLRTDSLSSPNHYVGNQASGTPYTWCDTQNNSFPEAECGAGDACSGDKLAKQDIYEVCRSLENTKFPAARIGATCFDLDTTDTDSCSYGSRLSLYMSWQGVERKDVSGKAAYAQNTRCQQELGLGSDYSCVQLELVP</sequence>
<evidence type="ECO:0000256" key="1">
    <source>
        <dbReference type="SAM" id="Phobius"/>
    </source>
</evidence>
<comment type="caution">
    <text evidence="2">The sequence shown here is derived from an EMBL/GenBank/DDBJ whole genome shotgun (WGS) entry which is preliminary data.</text>
</comment>
<keyword evidence="3" id="KW-1185">Reference proteome</keyword>
<keyword evidence="1" id="KW-1133">Transmembrane helix</keyword>
<organism evidence="2 3">
    <name type="scientific">Kangiella marina</name>
    <dbReference type="NCBI Taxonomy" id="1079178"/>
    <lineage>
        <taxon>Bacteria</taxon>
        <taxon>Pseudomonadati</taxon>
        <taxon>Pseudomonadota</taxon>
        <taxon>Gammaproteobacteria</taxon>
        <taxon>Kangiellales</taxon>
        <taxon>Kangiellaceae</taxon>
        <taxon>Kangiella</taxon>
    </lineage>
</organism>
<accession>A0ABP8IP93</accession>
<dbReference type="Pfam" id="PF07963">
    <property type="entry name" value="N_methyl"/>
    <property type="match status" value="1"/>
</dbReference>
<name>A0ABP8IP93_9GAMM</name>
<dbReference type="Proteomes" id="UP001501011">
    <property type="component" value="Unassembled WGS sequence"/>
</dbReference>
<protein>
    <recommendedName>
        <fullName evidence="4">Type IV pilus modification protein PilV</fullName>
    </recommendedName>
</protein>
<dbReference type="InterPro" id="IPR012902">
    <property type="entry name" value="N_methyl_site"/>
</dbReference>
<feature type="transmembrane region" description="Helical" evidence="1">
    <location>
        <begin position="20"/>
        <end position="43"/>
    </location>
</feature>
<evidence type="ECO:0000313" key="3">
    <source>
        <dbReference type="Proteomes" id="UP001501011"/>
    </source>
</evidence>
<gene>
    <name evidence="2" type="ORF">GCM10023151_21830</name>
</gene>
<keyword evidence="1" id="KW-0812">Transmembrane</keyword>
<keyword evidence="1" id="KW-0472">Membrane</keyword>